<evidence type="ECO:0000313" key="2">
    <source>
        <dbReference type="Proteomes" id="UP001168098"/>
    </source>
</evidence>
<keyword evidence="2" id="KW-1185">Reference proteome</keyword>
<name>A0AA38YWI1_VITRO</name>
<proteinExistence type="predicted"/>
<gene>
    <name evidence="1" type="ORF">PVL29_022775</name>
</gene>
<reference evidence="1 2" key="1">
    <citation type="journal article" date="2023" name="BMC Biotechnol.">
        <title>Vitis rotundifolia cv Carlos genome sequencing.</title>
        <authorList>
            <person name="Huff M."/>
            <person name="Hulse-Kemp A."/>
            <person name="Scheffler B."/>
            <person name="Youngblood R."/>
            <person name="Simpson S."/>
            <person name="Babiker E."/>
            <person name="Staton M."/>
        </authorList>
    </citation>
    <scope>NUCLEOTIDE SEQUENCE [LARGE SCALE GENOMIC DNA]</scope>
    <source>
        <tissue evidence="1">Leaf</tissue>
    </source>
</reference>
<dbReference type="EMBL" id="JARBHA010000017">
    <property type="protein sequence ID" value="KAJ9677991.1"/>
    <property type="molecule type" value="Genomic_DNA"/>
</dbReference>
<protein>
    <submittedName>
        <fullName evidence="1">Uncharacterized protein</fullName>
    </submittedName>
</protein>
<dbReference type="Proteomes" id="UP001168098">
    <property type="component" value="Unassembled WGS sequence"/>
</dbReference>
<sequence length="87" mass="9911">MEPFVSKRMTTNLSGVEAAQALSELCFEFPDLYIGCYRKSKLAPLIISFEEKDIEWRELYYKILYDANHNIIGIGTNDMGIAKNGSK</sequence>
<organism evidence="1 2">
    <name type="scientific">Vitis rotundifolia</name>
    <name type="common">Muscadine grape</name>
    <dbReference type="NCBI Taxonomy" id="103349"/>
    <lineage>
        <taxon>Eukaryota</taxon>
        <taxon>Viridiplantae</taxon>
        <taxon>Streptophyta</taxon>
        <taxon>Embryophyta</taxon>
        <taxon>Tracheophyta</taxon>
        <taxon>Spermatophyta</taxon>
        <taxon>Magnoliopsida</taxon>
        <taxon>eudicotyledons</taxon>
        <taxon>Gunneridae</taxon>
        <taxon>Pentapetalae</taxon>
        <taxon>rosids</taxon>
        <taxon>Vitales</taxon>
        <taxon>Vitaceae</taxon>
        <taxon>Viteae</taxon>
        <taxon>Vitis</taxon>
    </lineage>
</organism>
<accession>A0AA38YWI1</accession>
<evidence type="ECO:0000313" key="1">
    <source>
        <dbReference type="EMBL" id="KAJ9677991.1"/>
    </source>
</evidence>
<dbReference type="AlphaFoldDB" id="A0AA38YWI1"/>
<comment type="caution">
    <text evidence="1">The sequence shown here is derived from an EMBL/GenBank/DDBJ whole genome shotgun (WGS) entry which is preliminary data.</text>
</comment>